<feature type="compositionally biased region" description="Low complexity" evidence="1">
    <location>
        <begin position="47"/>
        <end position="58"/>
    </location>
</feature>
<dbReference type="AlphaFoldDB" id="A0AAN6F064"/>
<evidence type="ECO:0000313" key="3">
    <source>
        <dbReference type="Proteomes" id="UP001161757"/>
    </source>
</evidence>
<accession>A0AAN6F064</accession>
<organism evidence="2 3">
    <name type="scientific">Exophiala dermatitidis</name>
    <name type="common">Black yeast-like fungus</name>
    <name type="synonym">Wangiella dermatitidis</name>
    <dbReference type="NCBI Taxonomy" id="5970"/>
    <lineage>
        <taxon>Eukaryota</taxon>
        <taxon>Fungi</taxon>
        <taxon>Dikarya</taxon>
        <taxon>Ascomycota</taxon>
        <taxon>Pezizomycotina</taxon>
        <taxon>Eurotiomycetes</taxon>
        <taxon>Chaetothyriomycetidae</taxon>
        <taxon>Chaetothyriales</taxon>
        <taxon>Herpotrichiellaceae</taxon>
        <taxon>Exophiala</taxon>
    </lineage>
</organism>
<feature type="compositionally biased region" description="Basic and acidic residues" evidence="1">
    <location>
        <begin position="257"/>
        <end position="273"/>
    </location>
</feature>
<protein>
    <submittedName>
        <fullName evidence="2">Uncharacterized protein</fullName>
    </submittedName>
</protein>
<feature type="region of interest" description="Disordered" evidence="1">
    <location>
        <begin position="223"/>
        <end position="351"/>
    </location>
</feature>
<name>A0AAN6F064_EXODE</name>
<sequence length="393" mass="46244">MRYRCEACGRYRSTKYHYRHPIPPGQLPAKTICRKCRDRATDSEDYTGTSESSPSSGSKYRDSRRSKQRNRSRNGRKARRSVSRVHSMRRGKTPDRHSSRYEESSATYSDSSELERRHPSGKYRQRQHSHASSGRERRRLRLSPCEERIYYEGRSVGRKHLDIPEDFEDDDYDYENPRGVRISSRAQSRTRRVVRRQDSDAYSGNPPQAEYYVERYEYIQQPPSRHHQRGYSPQQGPALPNVRDTSLPAHNRSQHPQQEDKDTHDQGAYDRLRSRSIPRGRLRSRENDFHYGDPSQGRHGRRLVYAPSPPPARSSSLGYLADPEAEEKEQQHIRIGGSRRRRSRSRPLDVESSELRILRPGDELTVVERYAPRPNQDYERYDHEGIRVRVREI</sequence>
<gene>
    <name evidence="2" type="ORF">HRR80_001107</name>
</gene>
<reference evidence="2" key="1">
    <citation type="submission" date="2023-01" db="EMBL/GenBank/DDBJ databases">
        <title>Exophiala dermititidis isolated from Cystic Fibrosis Patient.</title>
        <authorList>
            <person name="Kurbessoian T."/>
            <person name="Crocker A."/>
            <person name="Murante D."/>
            <person name="Hogan D.A."/>
            <person name="Stajich J.E."/>
        </authorList>
    </citation>
    <scope>NUCLEOTIDE SEQUENCE</scope>
    <source>
        <strain evidence="2">Ex8</strain>
    </source>
</reference>
<proteinExistence type="predicted"/>
<feature type="compositionally biased region" description="Basic and acidic residues" evidence="1">
    <location>
        <begin position="92"/>
        <end position="103"/>
    </location>
</feature>
<dbReference type="Proteomes" id="UP001161757">
    <property type="component" value="Unassembled WGS sequence"/>
</dbReference>
<feature type="region of interest" description="Disordered" evidence="1">
    <location>
        <begin position="168"/>
        <end position="211"/>
    </location>
</feature>
<evidence type="ECO:0000313" key="2">
    <source>
        <dbReference type="EMBL" id="KAJ8994388.1"/>
    </source>
</evidence>
<feature type="compositionally biased region" description="Basic residues" evidence="1">
    <location>
        <begin position="119"/>
        <end position="129"/>
    </location>
</feature>
<dbReference type="EMBL" id="JAJGCB010000002">
    <property type="protein sequence ID" value="KAJ8994388.1"/>
    <property type="molecule type" value="Genomic_DNA"/>
</dbReference>
<evidence type="ECO:0000256" key="1">
    <source>
        <dbReference type="SAM" id="MobiDB-lite"/>
    </source>
</evidence>
<feature type="compositionally biased region" description="Basic residues" evidence="1">
    <location>
        <begin position="66"/>
        <end position="91"/>
    </location>
</feature>
<feature type="region of interest" description="Disordered" evidence="1">
    <location>
        <begin position="39"/>
        <end position="140"/>
    </location>
</feature>
<comment type="caution">
    <text evidence="2">The sequence shown here is derived from an EMBL/GenBank/DDBJ whole genome shotgun (WGS) entry which is preliminary data.</text>
</comment>